<dbReference type="PANTHER" id="PTHR43553:SF25">
    <property type="entry name" value="ABC-TYPE COBALT TRANSPORT SYSTEM, ATPASE COMPONENT"/>
    <property type="match status" value="1"/>
</dbReference>
<evidence type="ECO:0000256" key="2">
    <source>
        <dbReference type="ARBA" id="ARBA00005417"/>
    </source>
</evidence>
<reference evidence="10 11" key="1">
    <citation type="submission" date="2009-06" db="EMBL/GenBank/DDBJ databases">
        <title>Complete sequence of Desulfovibrio salexigens DSM 2638.</title>
        <authorList>
            <consortium name="US DOE Joint Genome Institute"/>
            <person name="Lucas S."/>
            <person name="Copeland A."/>
            <person name="Lapidus A."/>
            <person name="Glavina del Rio T."/>
            <person name="Tice H."/>
            <person name="Bruce D."/>
            <person name="Goodwin L."/>
            <person name="Pitluck S."/>
            <person name="Munk A.C."/>
            <person name="Brettin T."/>
            <person name="Detter J.C."/>
            <person name="Han C."/>
            <person name="Tapia R."/>
            <person name="Larimer F."/>
            <person name="Land M."/>
            <person name="Hauser L."/>
            <person name="Kyrpides N."/>
            <person name="Anderson I."/>
            <person name="Wall J.D."/>
            <person name="Arkin A.P."/>
            <person name="Dehal P."/>
            <person name="Chivian D."/>
            <person name="Giles B."/>
            <person name="Hazen T.C."/>
        </authorList>
    </citation>
    <scope>NUCLEOTIDE SEQUENCE [LARGE SCALE GENOMIC DNA]</scope>
    <source>
        <strain evidence="11">ATCC 14822 / DSM 2638 / NCIMB 8403 / VKM B-1763</strain>
    </source>
</reference>
<dbReference type="FunFam" id="3.40.50.300:FF:000224">
    <property type="entry name" value="Energy-coupling factor transporter ATP-binding protein EcfA"/>
    <property type="match status" value="1"/>
</dbReference>
<dbReference type="GO" id="GO:0016887">
    <property type="term" value="F:ATP hydrolysis activity"/>
    <property type="evidence" value="ECO:0007669"/>
    <property type="project" value="InterPro"/>
</dbReference>
<name>C6BT84_MARSD</name>
<dbReference type="Pfam" id="PF00005">
    <property type="entry name" value="ABC_tran"/>
    <property type="match status" value="1"/>
</dbReference>
<dbReference type="SMART" id="SM00382">
    <property type="entry name" value="AAA"/>
    <property type="match status" value="1"/>
</dbReference>
<dbReference type="PROSITE" id="PS50893">
    <property type="entry name" value="ABC_TRANSPORTER_2"/>
    <property type="match status" value="1"/>
</dbReference>
<evidence type="ECO:0000256" key="7">
    <source>
        <dbReference type="ARBA" id="ARBA00022967"/>
    </source>
</evidence>
<protein>
    <submittedName>
        <fullName evidence="10">ABC transporter related</fullName>
    </submittedName>
</protein>
<dbReference type="GO" id="GO:0005524">
    <property type="term" value="F:ATP binding"/>
    <property type="evidence" value="ECO:0007669"/>
    <property type="project" value="UniProtKB-KW"/>
</dbReference>
<dbReference type="HOGENOM" id="CLU_000604_1_22_7"/>
<feature type="domain" description="ABC transporter" evidence="9">
    <location>
        <begin position="3"/>
        <end position="236"/>
    </location>
</feature>
<keyword evidence="6" id="KW-0067">ATP-binding</keyword>
<evidence type="ECO:0000256" key="1">
    <source>
        <dbReference type="ARBA" id="ARBA00004236"/>
    </source>
</evidence>
<evidence type="ECO:0000256" key="6">
    <source>
        <dbReference type="ARBA" id="ARBA00022840"/>
    </source>
</evidence>
<dbReference type="Proteomes" id="UP000002601">
    <property type="component" value="Chromosome"/>
</dbReference>
<dbReference type="GO" id="GO:0042626">
    <property type="term" value="F:ATPase-coupled transmembrane transporter activity"/>
    <property type="evidence" value="ECO:0007669"/>
    <property type="project" value="TreeGrafter"/>
</dbReference>
<dbReference type="KEGG" id="dsa:Desal_3519"/>
<keyword evidence="7" id="KW-1278">Translocase</keyword>
<dbReference type="EMBL" id="CP001649">
    <property type="protein sequence ID" value="ACS81565.1"/>
    <property type="molecule type" value="Genomic_DNA"/>
</dbReference>
<evidence type="ECO:0000256" key="4">
    <source>
        <dbReference type="ARBA" id="ARBA00022475"/>
    </source>
</evidence>
<evidence type="ECO:0000259" key="9">
    <source>
        <dbReference type="PROSITE" id="PS50893"/>
    </source>
</evidence>
<dbReference type="OrthoDB" id="9782163at2"/>
<dbReference type="SUPFAM" id="SSF52540">
    <property type="entry name" value="P-loop containing nucleoside triphosphate hydrolases"/>
    <property type="match status" value="1"/>
</dbReference>
<keyword evidence="8" id="KW-0472">Membrane</keyword>
<dbReference type="Gene3D" id="3.40.50.300">
    <property type="entry name" value="P-loop containing nucleotide triphosphate hydrolases"/>
    <property type="match status" value="1"/>
</dbReference>
<dbReference type="AlphaFoldDB" id="C6BT84"/>
<accession>C6BT84</accession>
<dbReference type="eggNOG" id="COG1122">
    <property type="taxonomic scope" value="Bacteria"/>
</dbReference>
<dbReference type="CDD" id="cd03225">
    <property type="entry name" value="ABC_cobalt_CbiO_domain1"/>
    <property type="match status" value="1"/>
</dbReference>
<dbReference type="STRING" id="526222.Desal_3519"/>
<dbReference type="InterPro" id="IPR003439">
    <property type="entry name" value="ABC_transporter-like_ATP-bd"/>
</dbReference>
<dbReference type="InterPro" id="IPR027417">
    <property type="entry name" value="P-loop_NTPase"/>
</dbReference>
<sequence length="265" mass="29465">MTIEVTNLSFSYESGVEALKDISLTLNQGETVALLGHNGSGKSTLVRHFNGLLHPTSGSVKVNGILTVDEKVSRLAGMVAMLFQNPDDQICKPTVWDEITFGPKYLGYETERIKELGDKFLSSLGLQELKDCNPHDLGFSERKRLVMGSVLAMDTEIVVFDEPTAGLDPREISMLESEIRRLRESGRTVVIISHDMDFVVENCSRAICLENGRKQFDGKVADLFMNNDLLDRCGLLPPQVVQLSNHYGLQLDEISPQGFMDKMLV</sequence>
<evidence type="ECO:0000256" key="5">
    <source>
        <dbReference type="ARBA" id="ARBA00022741"/>
    </source>
</evidence>
<gene>
    <name evidence="10" type="ordered locus">Desal_3519</name>
</gene>
<dbReference type="InterPro" id="IPR050095">
    <property type="entry name" value="ECF_ABC_transporter_ATP-bd"/>
</dbReference>
<dbReference type="GO" id="GO:0043190">
    <property type="term" value="C:ATP-binding cassette (ABC) transporter complex"/>
    <property type="evidence" value="ECO:0007669"/>
    <property type="project" value="TreeGrafter"/>
</dbReference>
<comment type="similarity">
    <text evidence="2">Belongs to the ABC transporter superfamily.</text>
</comment>
<keyword evidence="4" id="KW-1003">Cell membrane</keyword>
<dbReference type="RefSeq" id="WP_015853381.1">
    <property type="nucleotide sequence ID" value="NC_012881.1"/>
</dbReference>
<evidence type="ECO:0000256" key="8">
    <source>
        <dbReference type="ARBA" id="ARBA00023136"/>
    </source>
</evidence>
<proteinExistence type="inferred from homology"/>
<dbReference type="InterPro" id="IPR015856">
    <property type="entry name" value="ABC_transpr_CbiO/EcfA_su"/>
</dbReference>
<keyword evidence="5" id="KW-0547">Nucleotide-binding</keyword>
<evidence type="ECO:0000313" key="11">
    <source>
        <dbReference type="Proteomes" id="UP000002601"/>
    </source>
</evidence>
<keyword evidence="11" id="KW-1185">Reference proteome</keyword>
<organism evidence="10 11">
    <name type="scientific">Maridesulfovibrio salexigens (strain ATCC 14822 / DSM 2638 / NCIMB 8403 / VKM B-1763)</name>
    <name type="common">Desulfovibrio salexigens</name>
    <dbReference type="NCBI Taxonomy" id="526222"/>
    <lineage>
        <taxon>Bacteria</taxon>
        <taxon>Pseudomonadati</taxon>
        <taxon>Thermodesulfobacteriota</taxon>
        <taxon>Desulfovibrionia</taxon>
        <taxon>Desulfovibrionales</taxon>
        <taxon>Desulfovibrionaceae</taxon>
        <taxon>Maridesulfovibrio</taxon>
    </lineage>
</organism>
<keyword evidence="3" id="KW-0813">Transport</keyword>
<evidence type="ECO:0000313" key="10">
    <source>
        <dbReference type="EMBL" id="ACS81565.1"/>
    </source>
</evidence>
<comment type="subcellular location">
    <subcellularLocation>
        <location evidence="1">Cell membrane</location>
    </subcellularLocation>
</comment>
<evidence type="ECO:0000256" key="3">
    <source>
        <dbReference type="ARBA" id="ARBA00022448"/>
    </source>
</evidence>
<dbReference type="PANTHER" id="PTHR43553">
    <property type="entry name" value="HEAVY METAL TRANSPORTER"/>
    <property type="match status" value="1"/>
</dbReference>
<dbReference type="InterPro" id="IPR003593">
    <property type="entry name" value="AAA+_ATPase"/>
</dbReference>